<keyword evidence="2" id="KW-0285">Flavoprotein</keyword>
<dbReference type="GO" id="GO:0003959">
    <property type="term" value="F:NADPH dehydrogenase activity"/>
    <property type="evidence" value="ECO:0007669"/>
    <property type="project" value="InterPro"/>
</dbReference>
<gene>
    <name evidence="7" type="ORF">Micbo1qcDRAFT_161893</name>
</gene>
<evidence type="ECO:0000256" key="1">
    <source>
        <dbReference type="ARBA" id="ARBA00001917"/>
    </source>
</evidence>
<evidence type="ECO:0000256" key="5">
    <source>
        <dbReference type="ARBA" id="ARBA00023002"/>
    </source>
</evidence>
<dbReference type="InterPro" id="IPR044152">
    <property type="entry name" value="YqjM-like"/>
</dbReference>
<dbReference type="STRING" id="196109.A0A136J427"/>
<dbReference type="EMBL" id="KQ964249">
    <property type="protein sequence ID" value="KXJ91863.1"/>
    <property type="molecule type" value="Genomic_DNA"/>
</dbReference>
<name>A0A136J427_9PEZI</name>
<keyword evidence="8" id="KW-1185">Reference proteome</keyword>
<evidence type="ECO:0000256" key="4">
    <source>
        <dbReference type="ARBA" id="ARBA00022857"/>
    </source>
</evidence>
<dbReference type="PANTHER" id="PTHR43303:SF4">
    <property type="entry name" value="NADPH DEHYDROGENASE C23G7.10C-RELATED"/>
    <property type="match status" value="1"/>
</dbReference>
<dbReference type="InterPro" id="IPR001155">
    <property type="entry name" value="OxRdtase_FMN_N"/>
</dbReference>
<protein>
    <recommendedName>
        <fullName evidence="6">NADH:flavin oxidoreductase/NADH oxidase N-terminal domain-containing protein</fullName>
    </recommendedName>
</protein>
<dbReference type="Proteomes" id="UP000070501">
    <property type="component" value="Unassembled WGS sequence"/>
</dbReference>
<dbReference type="PANTHER" id="PTHR43303">
    <property type="entry name" value="NADPH DEHYDROGENASE C23G7.10C-RELATED"/>
    <property type="match status" value="1"/>
</dbReference>
<dbReference type="GO" id="GO:0010181">
    <property type="term" value="F:FMN binding"/>
    <property type="evidence" value="ECO:0007669"/>
    <property type="project" value="InterPro"/>
</dbReference>
<evidence type="ECO:0000256" key="2">
    <source>
        <dbReference type="ARBA" id="ARBA00022630"/>
    </source>
</evidence>
<proteinExistence type="predicted"/>
<keyword evidence="5" id="KW-0560">Oxidoreductase</keyword>
<dbReference type="GO" id="GO:0050661">
    <property type="term" value="F:NADP binding"/>
    <property type="evidence" value="ECO:0007669"/>
    <property type="project" value="InterPro"/>
</dbReference>
<evidence type="ECO:0000313" key="7">
    <source>
        <dbReference type="EMBL" id="KXJ91863.1"/>
    </source>
</evidence>
<organism evidence="7 8">
    <name type="scientific">Microdochium bolleyi</name>
    <dbReference type="NCBI Taxonomy" id="196109"/>
    <lineage>
        <taxon>Eukaryota</taxon>
        <taxon>Fungi</taxon>
        <taxon>Dikarya</taxon>
        <taxon>Ascomycota</taxon>
        <taxon>Pezizomycotina</taxon>
        <taxon>Sordariomycetes</taxon>
        <taxon>Xylariomycetidae</taxon>
        <taxon>Xylariales</taxon>
        <taxon>Microdochiaceae</taxon>
        <taxon>Microdochium</taxon>
    </lineage>
</organism>
<keyword evidence="3" id="KW-0288">FMN</keyword>
<sequence>MSTTNDNSAPEVIHNVAAPGVSYFTPAQDPVAGTGLGSKIEGKPTPKLFTPLTLRGVTFQNRLFLPPLCQYSADDGHATDWHLTHLGGILQRGPGLTFVEATGVQARGRITPEDVGLWKDSQIAPLARIVEFAHSQGQKIAIQLAHAGRKASTVAPWLSLSATAFAEAGGWPDDVFGPSDLPFSPSFPTPRAMTLDEIAEIKRDFVASAERAVKAGFDVVEIHSAHGYLLHSFLSPISNKRTDQYGGSFENRTRLLLETAEAVRAVIPESMPLFVRISATDWFEFVDSPPEDARESWTVADTCRIAPQLAERGVDLLDVSSGGNHPKGVQAIKSGPGYQADFAKAVKKVVGDKLAVSAVGGIHSGVLAEELLQDGGLDVVMSGRWFQKNPGMVFSMADDLEANVKMPNQIGWGFGGRGKKQRDKKL</sequence>
<evidence type="ECO:0000313" key="8">
    <source>
        <dbReference type="Proteomes" id="UP000070501"/>
    </source>
</evidence>
<evidence type="ECO:0000256" key="3">
    <source>
        <dbReference type="ARBA" id="ARBA00022643"/>
    </source>
</evidence>
<dbReference type="AlphaFoldDB" id="A0A136J427"/>
<dbReference type="Pfam" id="PF00724">
    <property type="entry name" value="Oxidored_FMN"/>
    <property type="match status" value="1"/>
</dbReference>
<reference evidence="8" key="1">
    <citation type="submission" date="2016-02" db="EMBL/GenBank/DDBJ databases">
        <title>Draft genome sequence of Microdochium bolleyi, a fungal endophyte of beachgrass.</title>
        <authorList>
            <consortium name="DOE Joint Genome Institute"/>
            <person name="David A.S."/>
            <person name="May G."/>
            <person name="Haridas S."/>
            <person name="Lim J."/>
            <person name="Wang M."/>
            <person name="Labutti K."/>
            <person name="Lipzen A."/>
            <person name="Barry K."/>
            <person name="Grigoriev I.V."/>
        </authorList>
    </citation>
    <scope>NUCLEOTIDE SEQUENCE [LARGE SCALE GENOMIC DNA]</scope>
    <source>
        <strain evidence="8">J235TASD1</strain>
    </source>
</reference>
<dbReference type="CDD" id="cd02932">
    <property type="entry name" value="OYE_YqiM_FMN"/>
    <property type="match status" value="1"/>
</dbReference>
<dbReference type="InParanoid" id="A0A136J427"/>
<dbReference type="InterPro" id="IPR013785">
    <property type="entry name" value="Aldolase_TIM"/>
</dbReference>
<keyword evidence="4" id="KW-0521">NADP</keyword>
<dbReference type="Gene3D" id="3.20.20.70">
    <property type="entry name" value="Aldolase class I"/>
    <property type="match status" value="1"/>
</dbReference>
<evidence type="ECO:0000259" key="6">
    <source>
        <dbReference type="Pfam" id="PF00724"/>
    </source>
</evidence>
<feature type="domain" description="NADH:flavin oxidoreductase/NADH oxidase N-terminal" evidence="6">
    <location>
        <begin position="47"/>
        <end position="402"/>
    </location>
</feature>
<comment type="cofactor">
    <cofactor evidence="1">
        <name>FMN</name>
        <dbReference type="ChEBI" id="CHEBI:58210"/>
    </cofactor>
</comment>
<accession>A0A136J427</accession>
<dbReference type="OrthoDB" id="72788at2759"/>
<dbReference type="SUPFAM" id="SSF51395">
    <property type="entry name" value="FMN-linked oxidoreductases"/>
    <property type="match status" value="1"/>
</dbReference>